<dbReference type="InterPro" id="IPR010466">
    <property type="entry name" value="DUF1058"/>
</dbReference>
<comment type="caution">
    <text evidence="2">The sequence shown here is derived from an EMBL/GenBank/DDBJ whole genome shotgun (WGS) entry which is preliminary data.</text>
</comment>
<evidence type="ECO:0000313" key="2">
    <source>
        <dbReference type="EMBL" id="OWK28229.1"/>
    </source>
</evidence>
<feature type="chain" id="PRO_5011992452" evidence="1">
    <location>
        <begin position="25"/>
        <end position="165"/>
    </location>
</feature>
<evidence type="ECO:0000256" key="1">
    <source>
        <dbReference type="SAM" id="SignalP"/>
    </source>
</evidence>
<reference evidence="2 3" key="1">
    <citation type="submission" date="2017-03" db="EMBL/GenBank/DDBJ databases">
        <title>Genome sequence of Sphingomonas mucosissima DSM 17494.</title>
        <authorList>
            <person name="Poehlein A."/>
            <person name="Wuebbeler J.H."/>
            <person name="Steinbuechel A."/>
            <person name="Daniel R."/>
        </authorList>
    </citation>
    <scope>NUCLEOTIDE SEQUENCE [LARGE SCALE GENOMIC DNA]</scope>
    <source>
        <strain evidence="2 3">DSM 17494</strain>
    </source>
</reference>
<keyword evidence="3" id="KW-1185">Reference proteome</keyword>
<dbReference type="Proteomes" id="UP000197783">
    <property type="component" value="Unassembled WGS sequence"/>
</dbReference>
<name>A0A245ZET8_9SPHN</name>
<evidence type="ECO:0000313" key="3">
    <source>
        <dbReference type="Proteomes" id="UP000197783"/>
    </source>
</evidence>
<proteinExistence type="predicted"/>
<sequence length="165" mass="18178">MRQWTAGVTTIAVLVALMTGDVAAQTGKERPKPPYFASISAGKARMRSGPGRSYPATWLYVRPDLPVRVVDVFKEWRKVEDPAGEQGWFLGTLISSTRTGIVQGGVTELRERPSFGARVLWRAEPGVVGRISQCARGWCRFDIRGQAGYVEASRLWGVSPEESLP</sequence>
<keyword evidence="1" id="KW-0732">Signal</keyword>
<dbReference type="EMBL" id="NBBJ01000006">
    <property type="protein sequence ID" value="OWK28229.1"/>
    <property type="molecule type" value="Genomic_DNA"/>
</dbReference>
<dbReference type="Pfam" id="PF06347">
    <property type="entry name" value="SH3_4"/>
    <property type="match status" value="2"/>
</dbReference>
<dbReference type="AlphaFoldDB" id="A0A245ZET8"/>
<feature type="signal peptide" evidence="1">
    <location>
        <begin position="1"/>
        <end position="24"/>
    </location>
</feature>
<protein>
    <submittedName>
        <fullName evidence="2">Bacterial SH3 domain protein</fullName>
    </submittedName>
</protein>
<accession>A0A245ZET8</accession>
<organism evidence="2 3">
    <name type="scientific">Sphingomonas mucosissima</name>
    <dbReference type="NCBI Taxonomy" id="370959"/>
    <lineage>
        <taxon>Bacteria</taxon>
        <taxon>Pseudomonadati</taxon>
        <taxon>Pseudomonadota</taxon>
        <taxon>Alphaproteobacteria</taxon>
        <taxon>Sphingomonadales</taxon>
        <taxon>Sphingomonadaceae</taxon>
        <taxon>Sphingomonas</taxon>
    </lineage>
</organism>
<gene>
    <name evidence="2" type="ORF">SPMU_30850</name>
</gene>